<reference evidence="3" key="1">
    <citation type="submission" date="2018-01" db="EMBL/GenBank/DDBJ databases">
        <authorList>
            <person name="Kerou L M."/>
        </authorList>
    </citation>
    <scope>NUCLEOTIDE SEQUENCE [LARGE SCALE GENOMIC DNA]</scope>
    <source>
        <strain evidence="3">SCU2</strain>
    </source>
</reference>
<organism evidence="2 3">
    <name type="scientific">Candidatus Nitrosocaldus cavascurensis</name>
    <dbReference type="NCBI Taxonomy" id="2058097"/>
    <lineage>
        <taxon>Archaea</taxon>
        <taxon>Nitrososphaerota</taxon>
        <taxon>Nitrososphaeria</taxon>
        <taxon>Candidatus Nitrosocaldales</taxon>
        <taxon>Candidatus Nitrosocaldaceae</taxon>
        <taxon>Candidatus Nitrosocaldus</taxon>
    </lineage>
</organism>
<dbReference type="RefSeq" id="WP_148695264.1">
    <property type="nucleotide sequence ID" value="NZ_LT981265.1"/>
</dbReference>
<dbReference type="InterPro" id="IPR006865">
    <property type="entry name" value="DUF629"/>
</dbReference>
<dbReference type="KEGG" id="ncv:NCAV_1561"/>
<dbReference type="AlphaFoldDB" id="A0A2K5ASU8"/>
<accession>A0A2K5ASU8</accession>
<feature type="domain" description="C2H2-type" evidence="1">
    <location>
        <begin position="8"/>
        <end position="29"/>
    </location>
</feature>
<dbReference type="EMBL" id="LT981265">
    <property type="protein sequence ID" value="SPC34726.1"/>
    <property type="molecule type" value="Genomic_DNA"/>
</dbReference>
<sequence>MGKYMLKCRLCDESFMSYEDYERHVVDEHRDNLAYRFKPIIVREEGGEEGGRE</sequence>
<keyword evidence="3" id="KW-1185">Reference proteome</keyword>
<evidence type="ECO:0000313" key="2">
    <source>
        <dbReference type="EMBL" id="SPC34726.1"/>
    </source>
</evidence>
<proteinExistence type="predicted"/>
<dbReference type="Pfam" id="PF04780">
    <property type="entry name" value="DUF629"/>
    <property type="match status" value="1"/>
</dbReference>
<name>A0A2K5ASU8_9ARCH</name>
<dbReference type="Proteomes" id="UP000236248">
    <property type="component" value="Chromosome NCAV"/>
</dbReference>
<evidence type="ECO:0000313" key="3">
    <source>
        <dbReference type="Proteomes" id="UP000236248"/>
    </source>
</evidence>
<dbReference type="PROSITE" id="PS00028">
    <property type="entry name" value="ZINC_FINGER_C2H2_1"/>
    <property type="match status" value="1"/>
</dbReference>
<gene>
    <name evidence="2" type="ORF">NCAV_1561</name>
</gene>
<dbReference type="GeneID" id="41595551"/>
<dbReference type="InterPro" id="IPR013087">
    <property type="entry name" value="Znf_C2H2_type"/>
</dbReference>
<evidence type="ECO:0000259" key="1">
    <source>
        <dbReference type="PROSITE" id="PS00028"/>
    </source>
</evidence>
<protein>
    <recommendedName>
        <fullName evidence="1">C2H2-type domain-containing protein</fullName>
    </recommendedName>
</protein>